<dbReference type="EMBL" id="CM024809">
    <property type="protein sequence ID" value="KAG8006021.1"/>
    <property type="molecule type" value="Genomic_DNA"/>
</dbReference>
<gene>
    <name evidence="1" type="ORF">GBF38_005130</name>
</gene>
<evidence type="ECO:0000313" key="2">
    <source>
        <dbReference type="Proteomes" id="UP000805704"/>
    </source>
</evidence>
<keyword evidence="2" id="KW-1185">Reference proteome</keyword>
<comment type="caution">
    <text evidence="1">The sequence shown here is derived from an EMBL/GenBank/DDBJ whole genome shotgun (WGS) entry which is preliminary data.</text>
</comment>
<evidence type="ECO:0000313" key="1">
    <source>
        <dbReference type="EMBL" id="KAG8006021.1"/>
    </source>
</evidence>
<accession>A0ACB7EZ06</accession>
<sequence>MSVNASRLPSALSSSFNFYHEAYNCFNTTVGTFSITTFTVTSVLLLLPLYILVLYLGLQRRRQQRCGATTSHSDLFTYHMVFMELISVLGSCLCCCGVHTDHPLVTLVGIYLSVINLTGQMLFHILTCVERYLAVVHPVTYRSLKEARGIRMRNVIIGCVWLLCFAGTGLMSFVDEIHVSNMSNNSSSSSIVEFSYLFSDCFDSRAANFIFTAFSATNILLLLPLFIIILHLAHQRRRQQRSASASDSDFIAYHMVVMEIIYSIASIFYCIGAYTDLKSMMTVATYVFLITFCGQISFHTLTCVGHYLAVVHPITFMRLRKGSGVRIRNITAGSIWLLCFTKMSLLALNPVNYIILVYFVHQAVSLIIVSFCSLAVLRVLKRPGPGRKEE</sequence>
<name>A0ACB7EZ06_NIBAL</name>
<protein>
    <submittedName>
        <fullName evidence="1">Uncharacterized protein</fullName>
    </submittedName>
</protein>
<dbReference type="Proteomes" id="UP000805704">
    <property type="component" value="Chromosome 21"/>
</dbReference>
<organism evidence="1 2">
    <name type="scientific">Nibea albiflora</name>
    <name type="common">Yellow drum</name>
    <name type="synonym">Corvina albiflora</name>
    <dbReference type="NCBI Taxonomy" id="240163"/>
    <lineage>
        <taxon>Eukaryota</taxon>
        <taxon>Metazoa</taxon>
        <taxon>Chordata</taxon>
        <taxon>Craniata</taxon>
        <taxon>Vertebrata</taxon>
        <taxon>Euteleostomi</taxon>
        <taxon>Actinopterygii</taxon>
        <taxon>Neopterygii</taxon>
        <taxon>Teleostei</taxon>
        <taxon>Neoteleostei</taxon>
        <taxon>Acanthomorphata</taxon>
        <taxon>Eupercaria</taxon>
        <taxon>Sciaenidae</taxon>
        <taxon>Nibea</taxon>
    </lineage>
</organism>
<reference evidence="1" key="1">
    <citation type="submission" date="2020-04" db="EMBL/GenBank/DDBJ databases">
        <title>A chromosome-scale assembly and high-density genetic map of the yellow drum (Nibea albiflora) genome.</title>
        <authorList>
            <person name="Xu D."/>
            <person name="Zhang W."/>
            <person name="Chen R."/>
            <person name="Tan P."/>
            <person name="Wang L."/>
            <person name="Song H."/>
            <person name="Tian L."/>
            <person name="Zhu Q."/>
            <person name="Wang B."/>
        </authorList>
    </citation>
    <scope>NUCLEOTIDE SEQUENCE</scope>
    <source>
        <strain evidence="1">ZJHYS-2018</strain>
    </source>
</reference>
<proteinExistence type="predicted"/>